<dbReference type="PANTHER" id="PTHR37293:SF5">
    <property type="entry name" value="DNA REPLICATION PROTEIN"/>
    <property type="match status" value="1"/>
</dbReference>
<dbReference type="STRING" id="1123281.SAMN02745180_01095"/>
<dbReference type="Pfam" id="PF07261">
    <property type="entry name" value="DnaB_2"/>
    <property type="match status" value="2"/>
</dbReference>
<dbReference type="OrthoDB" id="1652900at2"/>
<evidence type="ECO:0000256" key="2">
    <source>
        <dbReference type="SAM" id="MobiDB-lite"/>
    </source>
</evidence>
<dbReference type="PANTHER" id="PTHR37293">
    <property type="entry name" value="PHAGE REPLICATION PROTEIN-RELATED"/>
    <property type="match status" value="1"/>
</dbReference>
<dbReference type="SUPFAM" id="SSF158499">
    <property type="entry name" value="DnaD domain-like"/>
    <property type="match status" value="2"/>
</dbReference>
<keyword evidence="5" id="KW-1185">Reference proteome</keyword>
<gene>
    <name evidence="4" type="ORF">SAMN02745180_01095</name>
</gene>
<dbReference type="AlphaFoldDB" id="A0A1M5VWX2"/>
<dbReference type="NCBIfam" id="TIGR01446">
    <property type="entry name" value="DnaD_dom"/>
    <property type="match status" value="2"/>
</dbReference>
<evidence type="ECO:0000313" key="4">
    <source>
        <dbReference type="EMBL" id="SHH79697.1"/>
    </source>
</evidence>
<proteinExistence type="inferred from homology"/>
<dbReference type="InterPro" id="IPR053162">
    <property type="entry name" value="DnaD"/>
</dbReference>
<organism evidence="4 5">
    <name type="scientific">Sporanaerobacter acetigenes DSM 13106</name>
    <dbReference type="NCBI Taxonomy" id="1123281"/>
    <lineage>
        <taxon>Bacteria</taxon>
        <taxon>Bacillati</taxon>
        <taxon>Bacillota</taxon>
        <taxon>Tissierellia</taxon>
        <taxon>Tissierellales</taxon>
        <taxon>Sporanaerobacteraceae</taxon>
        <taxon>Sporanaerobacter</taxon>
    </lineage>
</organism>
<dbReference type="RefSeq" id="WP_072743769.1">
    <property type="nucleotide sequence ID" value="NZ_FQXR01000004.1"/>
</dbReference>
<reference evidence="4 5" key="1">
    <citation type="submission" date="2016-11" db="EMBL/GenBank/DDBJ databases">
        <authorList>
            <person name="Jaros S."/>
            <person name="Januszkiewicz K."/>
            <person name="Wedrychowicz H."/>
        </authorList>
    </citation>
    <scope>NUCLEOTIDE SEQUENCE [LARGE SCALE GENOMIC DNA]</scope>
    <source>
        <strain evidence="4 5">DSM 13106</strain>
    </source>
</reference>
<dbReference type="InterPro" id="IPR034829">
    <property type="entry name" value="DnaD-like_sf"/>
</dbReference>
<comment type="similarity">
    <text evidence="1">Belongs to the DnaB/DnaD family.</text>
</comment>
<dbReference type="Proteomes" id="UP000184389">
    <property type="component" value="Unassembled WGS sequence"/>
</dbReference>
<feature type="domain" description="DnaB/C C-terminal" evidence="3">
    <location>
        <begin position="245"/>
        <end position="306"/>
    </location>
</feature>
<dbReference type="PIRSF" id="PIRSF033722">
    <property type="entry name" value="DnaD_CA_C3587_prd"/>
    <property type="match status" value="1"/>
</dbReference>
<dbReference type="EMBL" id="FQXR01000004">
    <property type="protein sequence ID" value="SHH79697.1"/>
    <property type="molecule type" value="Genomic_DNA"/>
</dbReference>
<evidence type="ECO:0000256" key="1">
    <source>
        <dbReference type="ARBA" id="ARBA00093462"/>
    </source>
</evidence>
<dbReference type="Gene3D" id="1.10.10.630">
    <property type="entry name" value="DnaD domain-like"/>
    <property type="match status" value="2"/>
</dbReference>
<accession>A0A1M5VWX2</accession>
<protein>
    <submittedName>
        <fullName evidence="4">DnaD and phage-associated domain-containing protein</fullName>
    </submittedName>
</protein>
<feature type="compositionally biased region" description="Basic and acidic residues" evidence="2">
    <location>
        <begin position="305"/>
        <end position="322"/>
    </location>
</feature>
<dbReference type="InterPro" id="IPR006343">
    <property type="entry name" value="DnaB/C_C"/>
</dbReference>
<evidence type="ECO:0000259" key="3">
    <source>
        <dbReference type="Pfam" id="PF07261"/>
    </source>
</evidence>
<feature type="region of interest" description="Disordered" evidence="2">
    <location>
        <begin position="305"/>
        <end position="345"/>
    </location>
</feature>
<evidence type="ECO:0000313" key="5">
    <source>
        <dbReference type="Proteomes" id="UP000184389"/>
    </source>
</evidence>
<name>A0A1M5VWX2_9FIRM</name>
<feature type="domain" description="DnaB/C C-terminal" evidence="3">
    <location>
        <begin position="149"/>
        <end position="219"/>
    </location>
</feature>
<dbReference type="InterPro" id="IPR017019">
    <property type="entry name" value="DNA_replication_prd_bac"/>
</dbReference>
<sequence length="366" mass="43414">MSFVLETTEIDLGDTPIENIFINDFMPMADGTYVKVYLLGFKFAHDRDSNIEVNNETIAKHLNIPLSDVLHAWDFWEDKGIIEKISKEDGNEYDYEVKFLSLKQLCIKNNYKKISFVMNEEAVSKGYVCSEKDLIEANRIETINKMFNSIDYTMRRQLVPNEKKKVLEWMYNYNMDPDMIVKAFFYAIEKKGIRRINYVEGIIRNWYDSGITNVEALQQEMKKNDEKYYRYMRIMEYLGYGKKSPTEGQMKVIDKWFDEYGFSLDIVLKACENTNKTSNPSINYIDGILSSWYTKDIKNVDEIEEKDKKPEKIHPNENREYSKATSKPVKTRFHNFEQRSSKYTSDELEEIARRKREEYYSKAKGE</sequence>